<evidence type="ECO:0000256" key="1">
    <source>
        <dbReference type="SAM" id="MobiDB-lite"/>
    </source>
</evidence>
<dbReference type="AlphaFoldDB" id="A0A8K0MGX8"/>
<dbReference type="Proteomes" id="UP000796880">
    <property type="component" value="Unassembled WGS sequence"/>
</dbReference>
<accession>A0A8K0MGX8</accession>
<comment type="caution">
    <text evidence="2">The sequence shown here is derived from an EMBL/GenBank/DDBJ whole genome shotgun (WGS) entry which is preliminary data.</text>
</comment>
<gene>
    <name evidence="2" type="ORF">FNV43_RR14962</name>
</gene>
<name>A0A8K0MGX8_9ROSA</name>
<keyword evidence="3" id="KW-1185">Reference proteome</keyword>
<protein>
    <submittedName>
        <fullName evidence="2">Uncharacterized protein</fullName>
    </submittedName>
</protein>
<evidence type="ECO:0000313" key="3">
    <source>
        <dbReference type="Proteomes" id="UP000796880"/>
    </source>
</evidence>
<organism evidence="2 3">
    <name type="scientific">Rhamnella rubrinervis</name>
    <dbReference type="NCBI Taxonomy" id="2594499"/>
    <lineage>
        <taxon>Eukaryota</taxon>
        <taxon>Viridiplantae</taxon>
        <taxon>Streptophyta</taxon>
        <taxon>Embryophyta</taxon>
        <taxon>Tracheophyta</taxon>
        <taxon>Spermatophyta</taxon>
        <taxon>Magnoliopsida</taxon>
        <taxon>eudicotyledons</taxon>
        <taxon>Gunneridae</taxon>
        <taxon>Pentapetalae</taxon>
        <taxon>rosids</taxon>
        <taxon>fabids</taxon>
        <taxon>Rosales</taxon>
        <taxon>Rhamnaceae</taxon>
        <taxon>rhamnoid group</taxon>
        <taxon>Rhamneae</taxon>
        <taxon>Rhamnella</taxon>
    </lineage>
</organism>
<feature type="region of interest" description="Disordered" evidence="1">
    <location>
        <begin position="84"/>
        <end position="109"/>
    </location>
</feature>
<sequence>MTRTRGRWRTTAGKMAQALEDGEDEEVSGGRRMLSRSEACMEWLGRWLEVEKVARRPHAYEAQEDGEGRGKLWELTEVVGSCCGGPEDGGGRKKLLRGQRKLPPEEDGD</sequence>
<evidence type="ECO:0000313" key="2">
    <source>
        <dbReference type="EMBL" id="KAF3445268.1"/>
    </source>
</evidence>
<dbReference type="EMBL" id="VOIH02000006">
    <property type="protein sequence ID" value="KAF3445268.1"/>
    <property type="molecule type" value="Genomic_DNA"/>
</dbReference>
<feature type="region of interest" description="Disordered" evidence="1">
    <location>
        <begin position="1"/>
        <end position="32"/>
    </location>
</feature>
<reference evidence="2" key="1">
    <citation type="submission" date="2020-03" db="EMBL/GenBank/DDBJ databases">
        <title>A high-quality chromosome-level genome assembly of a woody plant with both climbing and erect habits, Rhamnella rubrinervis.</title>
        <authorList>
            <person name="Lu Z."/>
            <person name="Yang Y."/>
            <person name="Zhu X."/>
            <person name="Sun Y."/>
        </authorList>
    </citation>
    <scope>NUCLEOTIDE SEQUENCE</scope>
    <source>
        <strain evidence="2">BYM</strain>
        <tissue evidence="2">Leaf</tissue>
    </source>
</reference>
<proteinExistence type="predicted"/>